<organism evidence="2 3">
    <name type="scientific">Oryctes borbonicus</name>
    <dbReference type="NCBI Taxonomy" id="1629725"/>
    <lineage>
        <taxon>Eukaryota</taxon>
        <taxon>Metazoa</taxon>
        <taxon>Ecdysozoa</taxon>
        <taxon>Arthropoda</taxon>
        <taxon>Hexapoda</taxon>
        <taxon>Insecta</taxon>
        <taxon>Pterygota</taxon>
        <taxon>Neoptera</taxon>
        <taxon>Endopterygota</taxon>
        <taxon>Coleoptera</taxon>
        <taxon>Polyphaga</taxon>
        <taxon>Scarabaeiformia</taxon>
        <taxon>Scarabaeidae</taxon>
        <taxon>Dynastinae</taxon>
        <taxon>Oryctes</taxon>
    </lineage>
</organism>
<dbReference type="GO" id="GO:0005856">
    <property type="term" value="C:cytoskeleton"/>
    <property type="evidence" value="ECO:0007669"/>
    <property type="project" value="TreeGrafter"/>
</dbReference>
<proteinExistence type="predicted"/>
<sequence>MGGKIGPGPGAYLLPTTVGHEKHDYTRYRSPQYSMAAKLPFTEKKISPGPCHDVGRFTKYGKISPPMYSMSSRPKELTIFKPPGPGTYSPEKAPRMKEPRPPAYTMSARHAALKGAMTPAPNQYPQPSTIGPKIPHMPASSAYTMCGKHGLKDLERSPGPARYGETTSNIYKSKPPVYTMGIKHVDLTGRGPNPGPAGYLPKLPGPCCKPAGYSFGRRTDIVPFITAADNVPCTRRK</sequence>
<evidence type="ECO:0000313" key="3">
    <source>
        <dbReference type="Proteomes" id="UP000051574"/>
    </source>
</evidence>
<accession>A0A0T6AWG3</accession>
<evidence type="ECO:0000313" key="2">
    <source>
        <dbReference type="EMBL" id="KRT79213.1"/>
    </source>
</evidence>
<dbReference type="PANTHER" id="PTHR21580:SF28">
    <property type="entry name" value="BOREALIN N-TERMINAL DOMAIN-CONTAINING PROTEIN-RELATED"/>
    <property type="match status" value="1"/>
</dbReference>
<comment type="caution">
    <text evidence="2">The sequence shown here is derived from an EMBL/GenBank/DDBJ whole genome shotgun (WGS) entry which is preliminary data.</text>
</comment>
<dbReference type="Proteomes" id="UP000051574">
    <property type="component" value="Unassembled WGS sequence"/>
</dbReference>
<evidence type="ECO:0000256" key="1">
    <source>
        <dbReference type="SAM" id="MobiDB-lite"/>
    </source>
</evidence>
<dbReference type="EMBL" id="LJIG01022693">
    <property type="protein sequence ID" value="KRT79213.1"/>
    <property type="molecule type" value="Genomic_DNA"/>
</dbReference>
<dbReference type="PRINTS" id="PR01217">
    <property type="entry name" value="PRICHEXTENSN"/>
</dbReference>
<dbReference type="OrthoDB" id="429991at2759"/>
<name>A0A0T6AWG3_9SCAR</name>
<dbReference type="PANTHER" id="PTHR21580">
    <property type="entry name" value="SHIPPO-1-RELATED"/>
    <property type="match status" value="1"/>
</dbReference>
<dbReference type="Pfam" id="PF07004">
    <property type="entry name" value="SHIPPO-rpt"/>
    <property type="match status" value="2"/>
</dbReference>
<dbReference type="InterPro" id="IPR051291">
    <property type="entry name" value="CIMAP"/>
</dbReference>
<reference evidence="2 3" key="1">
    <citation type="submission" date="2015-09" db="EMBL/GenBank/DDBJ databases">
        <title>Draft genome of the scarab beetle Oryctes borbonicus.</title>
        <authorList>
            <person name="Meyer J.M."/>
            <person name="Markov G.V."/>
            <person name="Baskaran P."/>
            <person name="Herrmann M."/>
            <person name="Sommer R.J."/>
            <person name="Roedelsperger C."/>
        </authorList>
    </citation>
    <scope>NUCLEOTIDE SEQUENCE [LARGE SCALE GENOMIC DNA]</scope>
    <source>
        <strain evidence="2">OB123</strain>
        <tissue evidence="2">Whole animal</tissue>
    </source>
</reference>
<feature type="region of interest" description="Disordered" evidence="1">
    <location>
        <begin position="75"/>
        <end position="102"/>
    </location>
</feature>
<protein>
    <recommendedName>
        <fullName evidence="4">Outer dense fiber protein 3</fullName>
    </recommendedName>
</protein>
<gene>
    <name evidence="2" type="ORF">AMK59_8449</name>
</gene>
<dbReference type="InterPro" id="IPR010736">
    <property type="entry name" value="SHIPPO-rpt"/>
</dbReference>
<dbReference type="AlphaFoldDB" id="A0A0T6AWG3"/>
<evidence type="ECO:0008006" key="4">
    <source>
        <dbReference type="Google" id="ProtNLM"/>
    </source>
</evidence>
<keyword evidence="3" id="KW-1185">Reference proteome</keyword>